<keyword evidence="3" id="KW-1185">Reference proteome</keyword>
<dbReference type="GO" id="GO:0051537">
    <property type="term" value="F:2 iron, 2 sulfur cluster binding"/>
    <property type="evidence" value="ECO:0007669"/>
    <property type="project" value="InterPro"/>
</dbReference>
<dbReference type="Proteomes" id="UP000011087">
    <property type="component" value="Unassembled WGS sequence"/>
</dbReference>
<reference evidence="1 3" key="1">
    <citation type="journal article" date="2012" name="Nature">
        <title>Algal genomes reveal evolutionary mosaicism and the fate of nucleomorphs.</title>
        <authorList>
            <consortium name="DOE Joint Genome Institute"/>
            <person name="Curtis B.A."/>
            <person name="Tanifuji G."/>
            <person name="Burki F."/>
            <person name="Gruber A."/>
            <person name="Irimia M."/>
            <person name="Maruyama S."/>
            <person name="Arias M.C."/>
            <person name="Ball S.G."/>
            <person name="Gile G.H."/>
            <person name="Hirakawa Y."/>
            <person name="Hopkins J.F."/>
            <person name="Kuo A."/>
            <person name="Rensing S.A."/>
            <person name="Schmutz J."/>
            <person name="Symeonidi A."/>
            <person name="Elias M."/>
            <person name="Eveleigh R.J."/>
            <person name="Herman E.K."/>
            <person name="Klute M.J."/>
            <person name="Nakayama T."/>
            <person name="Obornik M."/>
            <person name="Reyes-Prieto A."/>
            <person name="Armbrust E.V."/>
            <person name="Aves S.J."/>
            <person name="Beiko R.G."/>
            <person name="Coutinho P."/>
            <person name="Dacks J.B."/>
            <person name="Durnford D.G."/>
            <person name="Fast N.M."/>
            <person name="Green B.R."/>
            <person name="Grisdale C.J."/>
            <person name="Hempel F."/>
            <person name="Henrissat B."/>
            <person name="Hoppner M.P."/>
            <person name="Ishida K."/>
            <person name="Kim E."/>
            <person name="Koreny L."/>
            <person name="Kroth P.G."/>
            <person name="Liu Y."/>
            <person name="Malik S.B."/>
            <person name="Maier U.G."/>
            <person name="McRose D."/>
            <person name="Mock T."/>
            <person name="Neilson J.A."/>
            <person name="Onodera N.T."/>
            <person name="Poole A.M."/>
            <person name="Pritham E.J."/>
            <person name="Richards T.A."/>
            <person name="Rocap G."/>
            <person name="Roy S.W."/>
            <person name="Sarai C."/>
            <person name="Schaack S."/>
            <person name="Shirato S."/>
            <person name="Slamovits C.H."/>
            <person name="Spencer D.F."/>
            <person name="Suzuki S."/>
            <person name="Worden A.Z."/>
            <person name="Zauner S."/>
            <person name="Barry K."/>
            <person name="Bell C."/>
            <person name="Bharti A.K."/>
            <person name="Crow J.A."/>
            <person name="Grimwood J."/>
            <person name="Kramer R."/>
            <person name="Lindquist E."/>
            <person name="Lucas S."/>
            <person name="Salamov A."/>
            <person name="McFadden G.I."/>
            <person name="Lane C.E."/>
            <person name="Keeling P.J."/>
            <person name="Gray M.W."/>
            <person name="Grigoriev I.V."/>
            <person name="Archibald J.M."/>
        </authorList>
    </citation>
    <scope>NUCLEOTIDE SEQUENCE</scope>
    <source>
        <strain evidence="1 3">CCMP2712</strain>
    </source>
</reference>
<dbReference type="GeneID" id="17295395"/>
<protein>
    <recommendedName>
        <fullName evidence="4">Rieske domain-containing protein</fullName>
    </recommendedName>
</protein>
<evidence type="ECO:0000313" key="2">
    <source>
        <dbReference type="EnsemblProtists" id="EKX38647"/>
    </source>
</evidence>
<dbReference type="AlphaFoldDB" id="L1IRB5"/>
<dbReference type="InterPro" id="IPR036922">
    <property type="entry name" value="Rieske_2Fe-2S_sf"/>
</dbReference>
<dbReference type="EnsemblProtists" id="EKX38647">
    <property type="protein sequence ID" value="EKX38647"/>
    <property type="gene ID" value="GUITHDRAFT_144043"/>
</dbReference>
<reference evidence="3" key="2">
    <citation type="submission" date="2012-11" db="EMBL/GenBank/DDBJ databases">
        <authorList>
            <person name="Kuo A."/>
            <person name="Curtis B.A."/>
            <person name="Tanifuji G."/>
            <person name="Burki F."/>
            <person name="Gruber A."/>
            <person name="Irimia M."/>
            <person name="Maruyama S."/>
            <person name="Arias M.C."/>
            <person name="Ball S.G."/>
            <person name="Gile G.H."/>
            <person name="Hirakawa Y."/>
            <person name="Hopkins J.F."/>
            <person name="Rensing S.A."/>
            <person name="Schmutz J."/>
            <person name="Symeonidi A."/>
            <person name="Elias M."/>
            <person name="Eveleigh R.J."/>
            <person name="Herman E.K."/>
            <person name="Klute M.J."/>
            <person name="Nakayama T."/>
            <person name="Obornik M."/>
            <person name="Reyes-Prieto A."/>
            <person name="Armbrust E.V."/>
            <person name="Aves S.J."/>
            <person name="Beiko R.G."/>
            <person name="Coutinho P."/>
            <person name="Dacks J.B."/>
            <person name="Durnford D.G."/>
            <person name="Fast N.M."/>
            <person name="Green B.R."/>
            <person name="Grisdale C."/>
            <person name="Hempe F."/>
            <person name="Henrissat B."/>
            <person name="Hoppner M.P."/>
            <person name="Ishida K.-I."/>
            <person name="Kim E."/>
            <person name="Koreny L."/>
            <person name="Kroth P.G."/>
            <person name="Liu Y."/>
            <person name="Malik S.-B."/>
            <person name="Maier U.G."/>
            <person name="McRose D."/>
            <person name="Mock T."/>
            <person name="Neilson J.A."/>
            <person name="Onodera N.T."/>
            <person name="Poole A.M."/>
            <person name="Pritham E.J."/>
            <person name="Richards T.A."/>
            <person name="Rocap G."/>
            <person name="Roy S.W."/>
            <person name="Sarai C."/>
            <person name="Schaack S."/>
            <person name="Shirato S."/>
            <person name="Slamovits C.H."/>
            <person name="Spencer D.F."/>
            <person name="Suzuki S."/>
            <person name="Worden A.Z."/>
            <person name="Zauner S."/>
            <person name="Barry K."/>
            <person name="Bell C."/>
            <person name="Bharti A.K."/>
            <person name="Crow J.A."/>
            <person name="Grimwood J."/>
            <person name="Kramer R."/>
            <person name="Lindquist E."/>
            <person name="Lucas S."/>
            <person name="Salamov A."/>
            <person name="McFadden G.I."/>
            <person name="Lane C.E."/>
            <person name="Keeling P.J."/>
            <person name="Gray M.W."/>
            <person name="Grigoriev I.V."/>
            <person name="Archibald J.M."/>
        </authorList>
    </citation>
    <scope>NUCLEOTIDE SEQUENCE</scope>
    <source>
        <strain evidence="3">CCMP2712</strain>
    </source>
</reference>
<gene>
    <name evidence="1" type="ORF">GUITHDRAFT_144043</name>
</gene>
<dbReference type="SUPFAM" id="SSF50022">
    <property type="entry name" value="ISP domain"/>
    <property type="match status" value="1"/>
</dbReference>
<dbReference type="Gene3D" id="2.102.10.10">
    <property type="entry name" value="Rieske [2Fe-2S] iron-sulphur domain"/>
    <property type="match status" value="1"/>
</dbReference>
<dbReference type="EMBL" id="JH993046">
    <property type="protein sequence ID" value="EKX38647.1"/>
    <property type="molecule type" value="Genomic_DNA"/>
</dbReference>
<evidence type="ECO:0008006" key="4">
    <source>
        <dbReference type="Google" id="ProtNLM"/>
    </source>
</evidence>
<proteinExistence type="predicted"/>
<dbReference type="PaxDb" id="55529-EKX38647"/>
<reference evidence="2" key="3">
    <citation type="submission" date="2016-03" db="UniProtKB">
        <authorList>
            <consortium name="EnsemblProtists"/>
        </authorList>
    </citation>
    <scope>IDENTIFICATION</scope>
</reference>
<dbReference type="HOGENOM" id="CLU_1477777_0_0_1"/>
<evidence type="ECO:0000313" key="1">
    <source>
        <dbReference type="EMBL" id="EKX38647.1"/>
    </source>
</evidence>
<accession>L1IRB5</accession>
<dbReference type="KEGG" id="gtt:GUITHDRAFT_144043"/>
<dbReference type="RefSeq" id="XP_005825627.1">
    <property type="nucleotide sequence ID" value="XM_005825570.1"/>
</dbReference>
<name>L1IRB5_GUITC</name>
<sequence>MEGKEAVGMASDFEPARGHTVDGICYFEVDAQDFQPHTQGSLTLSGVTSDLESSGEARRRTWAGTVKVACLPSNGAARMLELPCPKETSRYGSDGILRDLNASPLPGPFLSCPAHSFIFDLATGSCLSEPRSRCGPARVYDVSADEEGRIYVSIAPKEPRDPSIARERVNEVQLRLMERGLEA</sequence>
<evidence type="ECO:0000313" key="3">
    <source>
        <dbReference type="Proteomes" id="UP000011087"/>
    </source>
</evidence>
<organism evidence="1">
    <name type="scientific">Guillardia theta (strain CCMP2712)</name>
    <name type="common">Cryptophyte</name>
    <dbReference type="NCBI Taxonomy" id="905079"/>
    <lineage>
        <taxon>Eukaryota</taxon>
        <taxon>Cryptophyceae</taxon>
        <taxon>Pyrenomonadales</taxon>
        <taxon>Geminigeraceae</taxon>
        <taxon>Guillardia</taxon>
    </lineage>
</organism>